<feature type="transmembrane region" description="Helical" evidence="7">
    <location>
        <begin position="332"/>
        <end position="354"/>
    </location>
</feature>
<keyword evidence="4 7" id="KW-0812">Transmembrane</keyword>
<protein>
    <submittedName>
        <fullName evidence="8">Multi antimicrobial extrusion protein</fullName>
    </submittedName>
</protein>
<dbReference type="InterPro" id="IPR045069">
    <property type="entry name" value="MATE_euk"/>
</dbReference>
<keyword evidence="3" id="KW-0813">Transport</keyword>
<feature type="transmembrane region" description="Helical" evidence="7">
    <location>
        <begin position="209"/>
        <end position="232"/>
    </location>
</feature>
<evidence type="ECO:0000256" key="4">
    <source>
        <dbReference type="ARBA" id="ARBA00022692"/>
    </source>
</evidence>
<dbReference type="CDD" id="cd13132">
    <property type="entry name" value="MATE_eukaryotic"/>
    <property type="match status" value="1"/>
</dbReference>
<feature type="transmembrane region" description="Helical" evidence="7">
    <location>
        <begin position="253"/>
        <end position="274"/>
    </location>
</feature>
<reference evidence="9" key="1">
    <citation type="submission" date="2013-09" db="EMBL/GenBank/DDBJ databases">
        <title>Corchorus olitorius genome sequencing.</title>
        <authorList>
            <person name="Alam M."/>
            <person name="Haque M.S."/>
            <person name="Islam M.S."/>
            <person name="Emdad E.M."/>
            <person name="Islam M.M."/>
            <person name="Ahmed B."/>
            <person name="Halim A."/>
            <person name="Hossen Q.M.M."/>
            <person name="Hossain M.Z."/>
            <person name="Ahmed R."/>
            <person name="Khan M.M."/>
            <person name="Islam R."/>
            <person name="Rashid M.M."/>
            <person name="Khan S.A."/>
            <person name="Rahman M.S."/>
            <person name="Alam M."/>
            <person name="Yahiya A.S."/>
            <person name="Khan M.S."/>
            <person name="Azam M.S."/>
            <person name="Haque T."/>
            <person name="Lashkar M.Z.H."/>
            <person name="Akhand A.I."/>
            <person name="Morshed G."/>
            <person name="Roy S."/>
            <person name="Uddin K.S."/>
            <person name="Rabeya T."/>
            <person name="Hossain A.S."/>
            <person name="Chowdhury A."/>
            <person name="Snigdha A.R."/>
            <person name="Mortoza M.S."/>
            <person name="Matin S.A."/>
            <person name="Hoque S.M.E."/>
            <person name="Islam M.K."/>
            <person name="Roy D.K."/>
            <person name="Haider R."/>
            <person name="Moosa M.M."/>
            <person name="Elias S.M."/>
            <person name="Hasan A.M."/>
            <person name="Jahan S."/>
            <person name="Shafiuddin M."/>
            <person name="Mahmood N."/>
            <person name="Shommy N.S."/>
        </authorList>
    </citation>
    <scope>NUCLEOTIDE SEQUENCE [LARGE SCALE GENOMIC DNA]</scope>
    <source>
        <strain evidence="9">cv. O-4</strain>
    </source>
</reference>
<feature type="transmembrane region" description="Helical" evidence="7">
    <location>
        <begin position="366"/>
        <end position="388"/>
    </location>
</feature>
<dbReference type="GO" id="GO:0015297">
    <property type="term" value="F:antiporter activity"/>
    <property type="evidence" value="ECO:0007669"/>
    <property type="project" value="InterPro"/>
</dbReference>
<dbReference type="Proteomes" id="UP000187203">
    <property type="component" value="Unassembled WGS sequence"/>
</dbReference>
<dbReference type="Pfam" id="PF01554">
    <property type="entry name" value="MatE"/>
    <property type="match status" value="2"/>
</dbReference>
<dbReference type="EMBL" id="AWUE01019366">
    <property type="protein sequence ID" value="OMO74060.1"/>
    <property type="molecule type" value="Genomic_DNA"/>
</dbReference>
<dbReference type="InterPro" id="IPR002528">
    <property type="entry name" value="MATE_fam"/>
</dbReference>
<keyword evidence="9" id="KW-1185">Reference proteome</keyword>
<sequence length="412" mass="44899">MRENRKEGLESALIPQQEIDGSIKFQQGCCQADIIKEAMQQLWLAGPLIAVSLLQYCLQVISVMLVGHVGELALASASLGSSFANVTGMGSALETLCGQAYGAKQYHMVGVHTQRAMLILIASSIPLAIIWFYTASILIALGQDEEISTLAGAFNHGMIPSLFAYALLQCLNRFLQTQNNVVPMMFCSGITALFHILVCWGLVFKFGMGIRGAALSITISNWINVILLGLYIKFSTSCIKTWTGFTREAFHDILSFIKLAIPSAIMICFEYWSFEMVVLLSGLLPNPKLETSVLSPNYTCWMVYMISVGLGGAISTRVSNELGGGNSQRALLALRVMITIALSESAIVGITTILELQGDVDGKICVLGSIWGLIMVWEFLVLCSLLLYCKLGAWGYGLESWTHSAKYSTSHT</sequence>
<feature type="transmembrane region" description="Helical" evidence="7">
    <location>
        <begin position="147"/>
        <end position="168"/>
    </location>
</feature>
<dbReference type="GO" id="GO:0042910">
    <property type="term" value="F:xenobiotic transmembrane transporter activity"/>
    <property type="evidence" value="ECO:0007669"/>
    <property type="project" value="InterPro"/>
</dbReference>
<proteinExistence type="inferred from homology"/>
<evidence type="ECO:0000256" key="1">
    <source>
        <dbReference type="ARBA" id="ARBA00004141"/>
    </source>
</evidence>
<dbReference type="GO" id="GO:1990961">
    <property type="term" value="P:xenobiotic detoxification by transmembrane export across the plasma membrane"/>
    <property type="evidence" value="ECO:0007669"/>
    <property type="project" value="InterPro"/>
</dbReference>
<evidence type="ECO:0000256" key="6">
    <source>
        <dbReference type="ARBA" id="ARBA00023136"/>
    </source>
</evidence>
<dbReference type="AlphaFoldDB" id="A0A1R3HUZ2"/>
<organism evidence="8 9">
    <name type="scientific">Corchorus olitorius</name>
    <dbReference type="NCBI Taxonomy" id="93759"/>
    <lineage>
        <taxon>Eukaryota</taxon>
        <taxon>Viridiplantae</taxon>
        <taxon>Streptophyta</taxon>
        <taxon>Embryophyta</taxon>
        <taxon>Tracheophyta</taxon>
        <taxon>Spermatophyta</taxon>
        <taxon>Magnoliopsida</taxon>
        <taxon>eudicotyledons</taxon>
        <taxon>Gunneridae</taxon>
        <taxon>Pentapetalae</taxon>
        <taxon>rosids</taxon>
        <taxon>malvids</taxon>
        <taxon>Malvales</taxon>
        <taxon>Malvaceae</taxon>
        <taxon>Grewioideae</taxon>
        <taxon>Apeibeae</taxon>
        <taxon>Corchorus</taxon>
    </lineage>
</organism>
<feature type="transmembrane region" description="Helical" evidence="7">
    <location>
        <begin position="42"/>
        <end position="66"/>
    </location>
</feature>
<comment type="subcellular location">
    <subcellularLocation>
        <location evidence="1">Membrane</location>
        <topology evidence="1">Multi-pass membrane protein</topology>
    </subcellularLocation>
</comment>
<dbReference type="NCBIfam" id="TIGR00797">
    <property type="entry name" value="matE"/>
    <property type="match status" value="1"/>
</dbReference>
<comment type="caution">
    <text evidence="8">The sequence shown here is derived from an EMBL/GenBank/DDBJ whole genome shotgun (WGS) entry which is preliminary data.</text>
</comment>
<evidence type="ECO:0000256" key="5">
    <source>
        <dbReference type="ARBA" id="ARBA00022989"/>
    </source>
</evidence>
<evidence type="ECO:0000313" key="8">
    <source>
        <dbReference type="EMBL" id="OMO74060.1"/>
    </source>
</evidence>
<dbReference type="STRING" id="93759.A0A1R3HUZ2"/>
<feature type="transmembrane region" description="Helical" evidence="7">
    <location>
        <begin position="301"/>
        <end position="320"/>
    </location>
</feature>
<gene>
    <name evidence="8" type="ORF">COLO4_26730</name>
</gene>
<feature type="transmembrane region" description="Helical" evidence="7">
    <location>
        <begin position="180"/>
        <end position="203"/>
    </location>
</feature>
<dbReference type="GO" id="GO:0016020">
    <property type="term" value="C:membrane"/>
    <property type="evidence" value="ECO:0007669"/>
    <property type="project" value="UniProtKB-SubCell"/>
</dbReference>
<name>A0A1R3HUZ2_9ROSI</name>
<accession>A0A1R3HUZ2</accession>
<feature type="transmembrane region" description="Helical" evidence="7">
    <location>
        <begin position="117"/>
        <end position="141"/>
    </location>
</feature>
<keyword evidence="5 7" id="KW-1133">Transmembrane helix</keyword>
<evidence type="ECO:0000256" key="7">
    <source>
        <dbReference type="SAM" id="Phobius"/>
    </source>
</evidence>
<keyword evidence="6 7" id="KW-0472">Membrane</keyword>
<evidence type="ECO:0000313" key="9">
    <source>
        <dbReference type="Proteomes" id="UP000187203"/>
    </source>
</evidence>
<evidence type="ECO:0000256" key="2">
    <source>
        <dbReference type="ARBA" id="ARBA00010199"/>
    </source>
</evidence>
<dbReference type="OrthoDB" id="2126698at2759"/>
<feature type="transmembrane region" description="Helical" evidence="7">
    <location>
        <begin position="72"/>
        <end position="96"/>
    </location>
</feature>
<evidence type="ECO:0000256" key="3">
    <source>
        <dbReference type="ARBA" id="ARBA00022448"/>
    </source>
</evidence>
<dbReference type="PANTHER" id="PTHR11206">
    <property type="entry name" value="MULTIDRUG RESISTANCE PROTEIN"/>
    <property type="match status" value="1"/>
</dbReference>
<comment type="similarity">
    <text evidence="2">Belongs to the multi antimicrobial extrusion (MATE) (TC 2.A.66.1) family.</text>
</comment>